<feature type="transmembrane region" description="Helical" evidence="5">
    <location>
        <begin position="40"/>
        <end position="62"/>
    </location>
</feature>
<gene>
    <name evidence="7" type="ORF">METZ01_LOCUS245636</name>
</gene>
<comment type="subcellular location">
    <subcellularLocation>
        <location evidence="1">Membrane</location>
        <topology evidence="1">Multi-pass membrane protein</topology>
    </subcellularLocation>
</comment>
<dbReference type="PANTHER" id="PTHR10846">
    <property type="entry name" value="SODIUM/POTASSIUM/CALCIUM EXCHANGER"/>
    <property type="match status" value="1"/>
</dbReference>
<evidence type="ECO:0000259" key="6">
    <source>
        <dbReference type="Pfam" id="PF01699"/>
    </source>
</evidence>
<dbReference type="PANTHER" id="PTHR10846:SF8">
    <property type="entry name" value="INNER MEMBRANE PROTEIN YRBG"/>
    <property type="match status" value="1"/>
</dbReference>
<dbReference type="InterPro" id="IPR044880">
    <property type="entry name" value="NCX_ion-bd_dom_sf"/>
</dbReference>
<reference evidence="7" key="1">
    <citation type="submission" date="2018-05" db="EMBL/GenBank/DDBJ databases">
        <authorList>
            <person name="Lanie J.A."/>
            <person name="Ng W.-L."/>
            <person name="Kazmierczak K.M."/>
            <person name="Andrzejewski T.M."/>
            <person name="Davidsen T.M."/>
            <person name="Wayne K.J."/>
            <person name="Tettelin H."/>
            <person name="Glass J.I."/>
            <person name="Rusch D."/>
            <person name="Podicherti R."/>
            <person name="Tsui H.-C.T."/>
            <person name="Winkler M.E."/>
        </authorList>
    </citation>
    <scope>NUCLEOTIDE SEQUENCE</scope>
</reference>
<evidence type="ECO:0000256" key="5">
    <source>
        <dbReference type="SAM" id="Phobius"/>
    </source>
</evidence>
<feature type="domain" description="Sodium/calcium exchanger membrane region" evidence="6">
    <location>
        <begin position="183"/>
        <end position="318"/>
    </location>
</feature>
<sequence length="322" mass="33443">MEFLPVGLVIAGLIILCLGGYTLVLGGVALARRLQISSMVIGLTVVAYGTSTPELAASITAAINSHTDLILGNIVGSNISNIGMVIGISAMLAVGVGLGIRKRTVRRWVPIMIVASVVLVLMSLDGEISQIDGMILIAGLIIFTVYIVRTAKKQAPIGDAVEDEDPEVHVGYFSFKIDSVPKAIGCVCVGAFLLFVGGGFTVDGAVAISENLGISQLVIGVVIIAIGTSLPELVTSVIAIRKGQMDIGVGNIIGSNIYNILLIGGIAATIIGIPVSSDTFSHYYIMIAFSLVLFVGFRKYIPKPVGVGLAAAFVIYLGSLLV</sequence>
<keyword evidence="3 5" id="KW-1133">Transmembrane helix</keyword>
<evidence type="ECO:0000256" key="4">
    <source>
        <dbReference type="ARBA" id="ARBA00023136"/>
    </source>
</evidence>
<keyword evidence="2 5" id="KW-0812">Transmembrane</keyword>
<accession>A0A382I0C6</accession>
<feature type="transmembrane region" description="Helical" evidence="5">
    <location>
        <begin position="130"/>
        <end position="148"/>
    </location>
</feature>
<feature type="transmembrane region" description="Helical" evidence="5">
    <location>
        <begin position="183"/>
        <end position="202"/>
    </location>
</feature>
<dbReference type="InterPro" id="IPR004481">
    <property type="entry name" value="K/Na/Ca-exchanger"/>
</dbReference>
<dbReference type="GO" id="GO:0005886">
    <property type="term" value="C:plasma membrane"/>
    <property type="evidence" value="ECO:0007669"/>
    <property type="project" value="TreeGrafter"/>
</dbReference>
<dbReference type="AlphaFoldDB" id="A0A382I0C6"/>
<protein>
    <recommendedName>
        <fullName evidence="6">Sodium/calcium exchanger membrane region domain-containing protein</fullName>
    </recommendedName>
</protein>
<dbReference type="GO" id="GO:0005262">
    <property type="term" value="F:calcium channel activity"/>
    <property type="evidence" value="ECO:0007669"/>
    <property type="project" value="TreeGrafter"/>
</dbReference>
<feature type="transmembrane region" description="Helical" evidence="5">
    <location>
        <begin position="6"/>
        <end position="28"/>
    </location>
</feature>
<name>A0A382I0C6_9ZZZZ</name>
<feature type="transmembrane region" description="Helical" evidence="5">
    <location>
        <begin position="252"/>
        <end position="275"/>
    </location>
</feature>
<feature type="transmembrane region" description="Helical" evidence="5">
    <location>
        <begin position="281"/>
        <end position="297"/>
    </location>
</feature>
<feature type="transmembrane region" description="Helical" evidence="5">
    <location>
        <begin position="107"/>
        <end position="124"/>
    </location>
</feature>
<feature type="transmembrane region" description="Helical" evidence="5">
    <location>
        <begin position="82"/>
        <end position="100"/>
    </location>
</feature>
<dbReference type="Pfam" id="PF01699">
    <property type="entry name" value="Na_Ca_ex"/>
    <property type="match status" value="2"/>
</dbReference>
<evidence type="ECO:0000313" key="7">
    <source>
        <dbReference type="EMBL" id="SVB92782.1"/>
    </source>
</evidence>
<organism evidence="7">
    <name type="scientific">marine metagenome</name>
    <dbReference type="NCBI Taxonomy" id="408172"/>
    <lineage>
        <taxon>unclassified sequences</taxon>
        <taxon>metagenomes</taxon>
        <taxon>ecological metagenomes</taxon>
    </lineage>
</organism>
<feature type="transmembrane region" description="Helical" evidence="5">
    <location>
        <begin position="304"/>
        <end position="321"/>
    </location>
</feature>
<keyword evidence="4 5" id="KW-0472">Membrane</keyword>
<dbReference type="Gene3D" id="1.20.1420.30">
    <property type="entry name" value="NCX, central ion-binding region"/>
    <property type="match status" value="2"/>
</dbReference>
<evidence type="ECO:0000256" key="1">
    <source>
        <dbReference type="ARBA" id="ARBA00004141"/>
    </source>
</evidence>
<feature type="transmembrane region" description="Helical" evidence="5">
    <location>
        <begin position="214"/>
        <end position="240"/>
    </location>
</feature>
<proteinExistence type="predicted"/>
<evidence type="ECO:0000256" key="3">
    <source>
        <dbReference type="ARBA" id="ARBA00022989"/>
    </source>
</evidence>
<dbReference type="NCBIfam" id="TIGR00367">
    <property type="entry name" value="calcium/sodium antiporter"/>
    <property type="match status" value="1"/>
</dbReference>
<dbReference type="EMBL" id="UINC01064273">
    <property type="protein sequence ID" value="SVB92782.1"/>
    <property type="molecule type" value="Genomic_DNA"/>
</dbReference>
<evidence type="ECO:0000256" key="2">
    <source>
        <dbReference type="ARBA" id="ARBA00022692"/>
    </source>
</evidence>
<dbReference type="GO" id="GO:0008273">
    <property type="term" value="F:calcium, potassium:sodium antiporter activity"/>
    <property type="evidence" value="ECO:0007669"/>
    <property type="project" value="TreeGrafter"/>
</dbReference>
<dbReference type="GO" id="GO:0006874">
    <property type="term" value="P:intracellular calcium ion homeostasis"/>
    <property type="evidence" value="ECO:0007669"/>
    <property type="project" value="TreeGrafter"/>
</dbReference>
<dbReference type="InterPro" id="IPR004837">
    <property type="entry name" value="NaCa_Exmemb"/>
</dbReference>
<feature type="domain" description="Sodium/calcium exchanger membrane region" evidence="6">
    <location>
        <begin position="6"/>
        <end position="147"/>
    </location>
</feature>